<protein>
    <submittedName>
        <fullName evidence="9">Na+/H+ antiporter subunit E</fullName>
    </submittedName>
</protein>
<dbReference type="RefSeq" id="WP_305990062.1">
    <property type="nucleotide sequence ID" value="NZ_JAVAMP010000001.1"/>
</dbReference>
<dbReference type="PIRSF" id="PIRSF019239">
    <property type="entry name" value="MrpE"/>
    <property type="match status" value="1"/>
</dbReference>
<keyword evidence="4" id="KW-1003">Cell membrane</keyword>
<name>A0ABT9ITS1_9BACL</name>
<comment type="subcellular location">
    <subcellularLocation>
        <location evidence="1">Cell membrane</location>
        <topology evidence="1">Multi-pass membrane protein</topology>
    </subcellularLocation>
</comment>
<comment type="caution">
    <text evidence="9">The sequence shown here is derived from an EMBL/GenBank/DDBJ whole genome shotgun (WGS) entry which is preliminary data.</text>
</comment>
<evidence type="ECO:0000256" key="1">
    <source>
        <dbReference type="ARBA" id="ARBA00004651"/>
    </source>
</evidence>
<keyword evidence="7 8" id="KW-0472">Membrane</keyword>
<evidence type="ECO:0000313" key="10">
    <source>
        <dbReference type="Proteomes" id="UP001231941"/>
    </source>
</evidence>
<dbReference type="Pfam" id="PF01899">
    <property type="entry name" value="MNHE"/>
    <property type="match status" value="1"/>
</dbReference>
<keyword evidence="5 8" id="KW-0812">Transmembrane</keyword>
<organism evidence="9 10">
    <name type="scientific">Chengkuizengella axinellae</name>
    <dbReference type="NCBI Taxonomy" id="3064388"/>
    <lineage>
        <taxon>Bacteria</taxon>
        <taxon>Bacillati</taxon>
        <taxon>Bacillota</taxon>
        <taxon>Bacilli</taxon>
        <taxon>Bacillales</taxon>
        <taxon>Paenibacillaceae</taxon>
        <taxon>Chengkuizengella</taxon>
    </lineage>
</organism>
<dbReference type="PANTHER" id="PTHR34584">
    <property type="entry name" value="NA(+)/H(+) ANTIPORTER SUBUNIT E1"/>
    <property type="match status" value="1"/>
</dbReference>
<keyword evidence="3" id="KW-0050">Antiport</keyword>
<accession>A0ABT9ITS1</accession>
<dbReference type="EMBL" id="JAVAMP010000001">
    <property type="protein sequence ID" value="MDP5272754.1"/>
    <property type="molecule type" value="Genomic_DNA"/>
</dbReference>
<dbReference type="Proteomes" id="UP001231941">
    <property type="component" value="Unassembled WGS sequence"/>
</dbReference>
<feature type="transmembrane region" description="Helical" evidence="8">
    <location>
        <begin position="57"/>
        <end position="76"/>
    </location>
</feature>
<evidence type="ECO:0000256" key="5">
    <source>
        <dbReference type="ARBA" id="ARBA00022692"/>
    </source>
</evidence>
<evidence type="ECO:0000313" key="9">
    <source>
        <dbReference type="EMBL" id="MDP5272754.1"/>
    </source>
</evidence>
<dbReference type="NCBIfam" id="NF009292">
    <property type="entry name" value="PRK12651.1-3"/>
    <property type="match status" value="1"/>
</dbReference>
<keyword evidence="6 8" id="KW-1133">Transmembrane helix</keyword>
<evidence type="ECO:0000256" key="3">
    <source>
        <dbReference type="ARBA" id="ARBA00022449"/>
    </source>
</evidence>
<evidence type="ECO:0000256" key="2">
    <source>
        <dbReference type="ARBA" id="ARBA00006228"/>
    </source>
</evidence>
<evidence type="ECO:0000256" key="8">
    <source>
        <dbReference type="SAM" id="Phobius"/>
    </source>
</evidence>
<keyword evidence="3" id="KW-0813">Transport</keyword>
<keyword evidence="10" id="KW-1185">Reference proteome</keyword>
<dbReference type="InterPro" id="IPR002758">
    <property type="entry name" value="Cation_antiport_E"/>
</dbReference>
<proteinExistence type="inferred from homology"/>
<evidence type="ECO:0000256" key="6">
    <source>
        <dbReference type="ARBA" id="ARBA00022989"/>
    </source>
</evidence>
<gene>
    <name evidence="9" type="ORF">Q5Y73_01405</name>
</gene>
<feature type="transmembrane region" description="Helical" evidence="8">
    <location>
        <begin position="28"/>
        <end position="45"/>
    </location>
</feature>
<evidence type="ECO:0000256" key="7">
    <source>
        <dbReference type="ARBA" id="ARBA00023136"/>
    </source>
</evidence>
<reference evidence="9 10" key="1">
    <citation type="submission" date="2023-08" db="EMBL/GenBank/DDBJ databases">
        <authorList>
            <person name="Park J.-S."/>
        </authorList>
    </citation>
    <scope>NUCLEOTIDE SEQUENCE [LARGE SCALE GENOMIC DNA]</scope>
    <source>
        <strain evidence="9 10">2205SS18-9</strain>
    </source>
</reference>
<comment type="similarity">
    <text evidence="2">Belongs to the CPA3 antiporters (TC 2.A.63) subunit E family.</text>
</comment>
<evidence type="ECO:0000256" key="4">
    <source>
        <dbReference type="ARBA" id="ARBA00022475"/>
    </source>
</evidence>
<dbReference type="PANTHER" id="PTHR34584:SF1">
    <property type="entry name" value="NA(+)_H(+) ANTIPORTER SUBUNIT E1"/>
    <property type="match status" value="1"/>
</dbReference>
<sequence>MQLQILMNITIAFIWMFFYNSWNLGTFFNGYIIGLGLLFALRRFIPGPFYFKKIVAIVKLIFLFLKELVLSSVFVAKEVLRPKLRMRPGIIAVPTCLKSDWEITIFACLITLTPGTLTLEVSPEGDVLYIHSMDVPDTEEFIDQIKNTFEKAIMEVSR</sequence>